<keyword evidence="8" id="KW-1185">Reference proteome</keyword>
<keyword evidence="1 2" id="KW-0344">Guanine-nucleotide releasing factor</keyword>
<dbReference type="InterPro" id="IPR008937">
    <property type="entry name" value="Ras-like_GEF"/>
</dbReference>
<dbReference type="PANTHER" id="PTHR23113:SF356">
    <property type="entry name" value="FI05912P-RELATED"/>
    <property type="match status" value="1"/>
</dbReference>
<feature type="compositionally biased region" description="Basic and acidic residues" evidence="4">
    <location>
        <begin position="649"/>
        <end position="658"/>
    </location>
</feature>
<dbReference type="InterPro" id="IPR036964">
    <property type="entry name" value="RASGEF_cat_dom_sf"/>
</dbReference>
<dbReference type="EMBL" id="CAXLJM020000049">
    <property type="protein sequence ID" value="CAL8114302.1"/>
    <property type="molecule type" value="Genomic_DNA"/>
</dbReference>
<dbReference type="PROSITE" id="PS50009">
    <property type="entry name" value="RASGEF_CAT"/>
    <property type="match status" value="1"/>
</dbReference>
<dbReference type="SMART" id="SM00147">
    <property type="entry name" value="RasGEF"/>
    <property type="match status" value="1"/>
</dbReference>
<dbReference type="InterPro" id="IPR023578">
    <property type="entry name" value="Ras_GEF_dom_sf"/>
</dbReference>
<evidence type="ECO:0000256" key="2">
    <source>
        <dbReference type="PROSITE-ProRule" id="PRU00168"/>
    </source>
</evidence>
<reference evidence="7 8" key="1">
    <citation type="submission" date="2024-08" db="EMBL/GenBank/DDBJ databases">
        <authorList>
            <person name="Cucini C."/>
            <person name="Frati F."/>
        </authorList>
    </citation>
    <scope>NUCLEOTIDE SEQUENCE [LARGE SCALE GENOMIC DNA]</scope>
</reference>
<feature type="region of interest" description="Disordered" evidence="4">
    <location>
        <begin position="641"/>
        <end position="665"/>
    </location>
</feature>
<feature type="domain" description="N-terminal Ras-GEF" evidence="6">
    <location>
        <begin position="213"/>
        <end position="342"/>
    </location>
</feature>
<feature type="domain" description="Ras-GEF" evidence="5">
    <location>
        <begin position="375"/>
        <end position="621"/>
    </location>
</feature>
<dbReference type="InterPro" id="IPR000651">
    <property type="entry name" value="Ras-like_Gua-exchang_fac_N"/>
</dbReference>
<dbReference type="SMART" id="SM00229">
    <property type="entry name" value="RasGEFN"/>
    <property type="match status" value="1"/>
</dbReference>
<evidence type="ECO:0000259" key="5">
    <source>
        <dbReference type="PROSITE" id="PS50009"/>
    </source>
</evidence>
<dbReference type="Gene3D" id="1.10.840.10">
    <property type="entry name" value="Ras guanine-nucleotide exchange factors catalytic domain"/>
    <property type="match status" value="1"/>
</dbReference>
<organism evidence="7 8">
    <name type="scientific">Orchesella dallaii</name>
    <dbReference type="NCBI Taxonomy" id="48710"/>
    <lineage>
        <taxon>Eukaryota</taxon>
        <taxon>Metazoa</taxon>
        <taxon>Ecdysozoa</taxon>
        <taxon>Arthropoda</taxon>
        <taxon>Hexapoda</taxon>
        <taxon>Collembola</taxon>
        <taxon>Entomobryomorpha</taxon>
        <taxon>Entomobryoidea</taxon>
        <taxon>Orchesellidae</taxon>
        <taxon>Orchesellinae</taxon>
        <taxon>Orchesella</taxon>
    </lineage>
</organism>
<gene>
    <name evidence="7" type="ORF">ODALV1_LOCUS16405</name>
</gene>
<dbReference type="CDD" id="cd00155">
    <property type="entry name" value="RasGEF"/>
    <property type="match status" value="1"/>
</dbReference>
<accession>A0ABP1R0B1</accession>
<dbReference type="PANTHER" id="PTHR23113">
    <property type="entry name" value="GUANINE NUCLEOTIDE EXCHANGE FACTOR"/>
    <property type="match status" value="1"/>
</dbReference>
<evidence type="ECO:0000259" key="6">
    <source>
        <dbReference type="PROSITE" id="PS50212"/>
    </source>
</evidence>
<dbReference type="Proteomes" id="UP001642540">
    <property type="component" value="Unassembled WGS sequence"/>
</dbReference>
<dbReference type="InterPro" id="IPR019804">
    <property type="entry name" value="Ras_G-nucl-exch_fac_CS"/>
</dbReference>
<evidence type="ECO:0000256" key="3">
    <source>
        <dbReference type="SAM" id="Coils"/>
    </source>
</evidence>
<proteinExistence type="predicted"/>
<evidence type="ECO:0008006" key="9">
    <source>
        <dbReference type="Google" id="ProtNLM"/>
    </source>
</evidence>
<dbReference type="SUPFAM" id="SSF48366">
    <property type="entry name" value="Ras GEF"/>
    <property type="match status" value="1"/>
</dbReference>
<name>A0ABP1R0B1_9HEXA</name>
<sequence length="665" mass="74784">MCENSTKGPYKPRDLFGVQLEVTSLLLEAELMKLSTLQAELESTQNLIIENCKDTEQRQEFENQQLELILAISRIQAQADQLEREYRVHALGALKAAPLRGSGKSNRSQPAIGLKYLPKFRPSIFGTVASSPTSDFSYSANHQRKTLPQTSISANGSIPSNCSIVSNGSHSEEPHAKVENATINGSIDTVQNSTSTAAPKSGTHEWDNALVYQDTNLVSGTLDALIQHLVPTQSYYPDRAYVFAFLLSSRLYIRPHELLGRVFRLAMATPSHSPKYQMAKEAKIISNVVQLLGEWAELFPYDFRDERMMAHVRTITQKCVSVEPPIRNEVSQLLTSLLARLTALERYEDFLHRINTEAALGEPATASSILTICPNPTMLAQQLTHIELERLSHIGAEEFVQAFAKDTSQVETRYKDMKKTRNLESYVQWFNRLSYYVATEVCKMPKKKSRVRVVEYWIEAARECFNIGNFNSLMAIIAGLNMSPVTRLKKMWAKVNTAQLSILEHQMEPSSNFTSYRSTLKAAVWRSAGATDERQRIVIPFFSLLVKDLYFLNEGCASKLGNGHINFDKFWQLAKQVTEVVAWQQITCPFPKVQTVINSLQTAPIFGESALCLASYECEPADNAQEKERLKYLRQDETTAKGCLSTGSSKEKEPDTPKSKSKSHK</sequence>
<protein>
    <recommendedName>
        <fullName evidence="9">Ras-GEF domain-containing family member 1B</fullName>
    </recommendedName>
</protein>
<dbReference type="Pfam" id="PF00617">
    <property type="entry name" value="RasGEF"/>
    <property type="match status" value="1"/>
</dbReference>
<dbReference type="Gene3D" id="1.20.870.10">
    <property type="entry name" value="Son of sevenless (SoS) protein Chain: S domain 1"/>
    <property type="match status" value="1"/>
</dbReference>
<dbReference type="Pfam" id="PF00618">
    <property type="entry name" value="RasGEF_N"/>
    <property type="match status" value="1"/>
</dbReference>
<evidence type="ECO:0000313" key="7">
    <source>
        <dbReference type="EMBL" id="CAL8114302.1"/>
    </source>
</evidence>
<dbReference type="PROSITE" id="PS00720">
    <property type="entry name" value="RASGEF"/>
    <property type="match status" value="1"/>
</dbReference>
<feature type="coiled-coil region" evidence="3">
    <location>
        <begin position="27"/>
        <end position="85"/>
    </location>
</feature>
<evidence type="ECO:0000256" key="1">
    <source>
        <dbReference type="ARBA" id="ARBA00022658"/>
    </source>
</evidence>
<comment type="caution">
    <text evidence="7">The sequence shown here is derived from an EMBL/GenBank/DDBJ whole genome shotgun (WGS) entry which is preliminary data.</text>
</comment>
<dbReference type="InterPro" id="IPR001895">
    <property type="entry name" value="RASGEF_cat_dom"/>
</dbReference>
<dbReference type="CDD" id="cd06224">
    <property type="entry name" value="REM"/>
    <property type="match status" value="1"/>
</dbReference>
<evidence type="ECO:0000313" key="8">
    <source>
        <dbReference type="Proteomes" id="UP001642540"/>
    </source>
</evidence>
<evidence type="ECO:0000256" key="4">
    <source>
        <dbReference type="SAM" id="MobiDB-lite"/>
    </source>
</evidence>
<dbReference type="PROSITE" id="PS50212">
    <property type="entry name" value="RASGEF_NTER"/>
    <property type="match status" value="1"/>
</dbReference>
<keyword evidence="3" id="KW-0175">Coiled coil</keyword>